<evidence type="ECO:0000313" key="4">
    <source>
        <dbReference type="Proteomes" id="UP001597286"/>
    </source>
</evidence>
<dbReference type="InterPro" id="IPR013094">
    <property type="entry name" value="AB_hydrolase_3"/>
</dbReference>
<dbReference type="PANTHER" id="PTHR48081">
    <property type="entry name" value="AB HYDROLASE SUPERFAMILY PROTEIN C4A8.06C"/>
    <property type="match status" value="1"/>
</dbReference>
<dbReference type="Pfam" id="PF07859">
    <property type="entry name" value="Abhydrolase_3"/>
    <property type="match status" value="1"/>
</dbReference>
<dbReference type="InterPro" id="IPR050300">
    <property type="entry name" value="GDXG_lipolytic_enzyme"/>
</dbReference>
<accession>A0ABW4P2C7</accession>
<evidence type="ECO:0000259" key="2">
    <source>
        <dbReference type="Pfam" id="PF07859"/>
    </source>
</evidence>
<feature type="domain" description="Alpha/beta hydrolase fold-3" evidence="2">
    <location>
        <begin position="68"/>
        <end position="270"/>
    </location>
</feature>
<keyword evidence="4" id="KW-1185">Reference proteome</keyword>
<dbReference type="GO" id="GO:0016787">
    <property type="term" value="F:hydrolase activity"/>
    <property type="evidence" value="ECO:0007669"/>
    <property type="project" value="UniProtKB-KW"/>
</dbReference>
<dbReference type="SUPFAM" id="SSF53474">
    <property type="entry name" value="alpha/beta-Hydrolases"/>
    <property type="match status" value="1"/>
</dbReference>
<dbReference type="Gene3D" id="3.40.50.1820">
    <property type="entry name" value="alpha/beta hydrolase"/>
    <property type="match status" value="1"/>
</dbReference>
<evidence type="ECO:0000256" key="1">
    <source>
        <dbReference type="ARBA" id="ARBA00022801"/>
    </source>
</evidence>
<reference evidence="4" key="1">
    <citation type="journal article" date="2019" name="Int. J. Syst. Evol. Microbiol.">
        <title>The Global Catalogue of Microorganisms (GCM) 10K type strain sequencing project: providing services to taxonomists for standard genome sequencing and annotation.</title>
        <authorList>
            <consortium name="The Broad Institute Genomics Platform"/>
            <consortium name="The Broad Institute Genome Sequencing Center for Infectious Disease"/>
            <person name="Wu L."/>
            <person name="Ma J."/>
        </authorList>
    </citation>
    <scope>NUCLEOTIDE SEQUENCE [LARGE SCALE GENOMIC DNA]</scope>
    <source>
        <strain evidence="4">DT72</strain>
    </source>
</reference>
<evidence type="ECO:0000313" key="3">
    <source>
        <dbReference type="EMBL" id="MFD1812588.1"/>
    </source>
</evidence>
<dbReference type="Proteomes" id="UP001597286">
    <property type="component" value="Unassembled WGS sequence"/>
</dbReference>
<gene>
    <name evidence="3" type="ORF">ACFSJG_10215</name>
</gene>
<protein>
    <submittedName>
        <fullName evidence="3">Alpha/beta hydrolase</fullName>
    </submittedName>
</protein>
<proteinExistence type="predicted"/>
<comment type="caution">
    <text evidence="3">The sequence shown here is derived from an EMBL/GenBank/DDBJ whole genome shotgun (WGS) entry which is preliminary data.</text>
</comment>
<dbReference type="InterPro" id="IPR029058">
    <property type="entry name" value="AB_hydrolase_fold"/>
</dbReference>
<dbReference type="EMBL" id="JBHUFB010000009">
    <property type="protein sequence ID" value="MFD1812588.1"/>
    <property type="molecule type" value="Genomic_DNA"/>
</dbReference>
<organism evidence="3 4">
    <name type="scientific">Rhodococcus gannanensis</name>
    <dbReference type="NCBI Taxonomy" id="1960308"/>
    <lineage>
        <taxon>Bacteria</taxon>
        <taxon>Bacillati</taxon>
        <taxon>Actinomycetota</taxon>
        <taxon>Actinomycetes</taxon>
        <taxon>Mycobacteriales</taxon>
        <taxon>Nocardiaceae</taxon>
        <taxon>Rhodococcus</taxon>
    </lineage>
</organism>
<dbReference type="PANTHER" id="PTHR48081:SF8">
    <property type="entry name" value="ALPHA_BETA HYDROLASE FOLD-3 DOMAIN-CONTAINING PROTEIN-RELATED"/>
    <property type="match status" value="1"/>
</dbReference>
<sequence length="306" mass="32805">MREFDPDLRLARFLPRSLVTRHTAGPIRRLTALPARKGPAGGEIVHVDPDVTVRVFRPAGARGAAPAVLFIHGGGFVIGSAAMGDGLCRRLASELGMVAASVEYRLAPRHPFPTPLEDCYRGLSWLAAQPDVDATRIAIMGESAGGNLAAALTLLARERGEIAPAMQLLSYPMLDDRTCDRTDVDPRRLRVWSPSSNRFGWRSYLGKATGEVPPLAAPARYEDLSGLPPTWIGVGSHDLFHDEDVAYAARLTAAGVPTTLHVVPGAYHGFDLIETGSAVSRAYRKEQRRALASTLGEGAVDVSDPA</sequence>
<dbReference type="RefSeq" id="WP_378485087.1">
    <property type="nucleotide sequence ID" value="NZ_JBHUFB010000009.1"/>
</dbReference>
<name>A0ABW4P2C7_9NOCA</name>
<keyword evidence="1 3" id="KW-0378">Hydrolase</keyword>